<evidence type="ECO:0000313" key="2">
    <source>
        <dbReference type="EMBL" id="KAJ1607008.1"/>
    </source>
</evidence>
<evidence type="ECO:0000256" key="1">
    <source>
        <dbReference type="SAM" id="MobiDB-lite"/>
    </source>
</evidence>
<feature type="compositionally biased region" description="Basic and acidic residues" evidence="1">
    <location>
        <begin position="934"/>
        <end position="957"/>
    </location>
</feature>
<reference evidence="2" key="1">
    <citation type="submission" date="2022-10" db="EMBL/GenBank/DDBJ databases">
        <title>Adaptive evolution leads to modifications in subtelomeric GC content in a zoonotic Cryptosporidium species.</title>
        <authorList>
            <person name="Li J."/>
            <person name="Feng Y."/>
            <person name="Xiao L."/>
        </authorList>
    </citation>
    <scope>NUCLEOTIDE SEQUENCE</scope>
    <source>
        <strain evidence="2">33844</strain>
    </source>
</reference>
<dbReference type="EMBL" id="JAPCXC010000065">
    <property type="protein sequence ID" value="KAJ1607008.1"/>
    <property type="molecule type" value="Genomic_DNA"/>
</dbReference>
<organism evidence="2">
    <name type="scientific">Cryptosporidium canis</name>
    <dbReference type="NCBI Taxonomy" id="195482"/>
    <lineage>
        <taxon>Eukaryota</taxon>
        <taxon>Sar</taxon>
        <taxon>Alveolata</taxon>
        <taxon>Apicomplexa</taxon>
        <taxon>Conoidasida</taxon>
        <taxon>Coccidia</taxon>
        <taxon>Eucoccidiorida</taxon>
        <taxon>Eimeriorina</taxon>
        <taxon>Cryptosporidiidae</taxon>
        <taxon>Cryptosporidium</taxon>
    </lineage>
</organism>
<feature type="compositionally biased region" description="Basic and acidic residues" evidence="1">
    <location>
        <begin position="792"/>
        <end position="808"/>
    </location>
</feature>
<protein>
    <submittedName>
        <fullName evidence="2">Uncharacterized protein</fullName>
    </submittedName>
</protein>
<feature type="region of interest" description="Disordered" evidence="1">
    <location>
        <begin position="928"/>
        <end position="978"/>
    </location>
</feature>
<feature type="region of interest" description="Disordered" evidence="1">
    <location>
        <begin position="697"/>
        <end position="900"/>
    </location>
</feature>
<dbReference type="AlphaFoldDB" id="A0A9D5DGB7"/>
<dbReference type="OrthoDB" id="341969at2759"/>
<gene>
    <name evidence="2" type="ORF">OJ253_2523</name>
</gene>
<feature type="compositionally biased region" description="Low complexity" evidence="1">
    <location>
        <begin position="749"/>
        <end position="760"/>
    </location>
</feature>
<dbReference type="Proteomes" id="UP001067231">
    <property type="component" value="Unassembled WGS sequence"/>
</dbReference>
<comment type="caution">
    <text evidence="2">The sequence shown here is derived from an EMBL/GenBank/DDBJ whole genome shotgun (WGS) entry which is preliminary data.</text>
</comment>
<sequence length="1067" mass="117789">MAEIEKRLSISVARDEVMSMVYIMLNFVEEERTQEQCTEIIRTVIGATYTSPLTAAQLAELASISRDVLGCLGQVGITMTSEQIMEVFGPERTVVEMRQTALKGGSLSDTLRIWREVGTLDYLGRVISVKFNDCNGIKAWQLNRICSIMEVMNKKLIKTGSTSEIITLEELCGAFKYKTRHPGTKWALAIKSTLHQRINTLPVNVEKLFSHFLSHEKRRLSALEGPTKRRREVFYSVPEFVRPTFPDSVTPASPAQGIPPVDSRRPEIFYTFNSMPRWVQNRFVFASAFMEETLLRFGNLVHVSPVRLYNELGGRLDESSDLSPVFAGSSLTSEQHRVLLAAFCDYEKRMLSEHNLSSDSLTNDEFLEAFYEFPLAKYVEGRYFIEAGVNIAEILTTYMSSSGGGEAEVFPQLVTREGLSRIYCFQAFVNSRVKTHLGEGNISFITTEEASRILSGCVDNSKHSYIYEMRTSLSPAFFTDSIIETLAMEWVEYEGTVLPRVLDLDLSPEAPDRNVLGSIYSSGVVFSVLAADGWVLLVDPAVPLLGQNSRVDFYLSYSVNSLSGAGPRENRIRFITQWLQQYFLYMLGRIPAFNLEQVRALVEALPSAKSLSREEIRAKISEARGLSLSEDQAREFSLALEAYFFYEKYFIYAKSFDLENSFAADRAQVRRDRPGLPHQDVRHPAPKPGAVYQGSQYEAQTQPSGLPGALGRPQPDRLPPQKTPRPSDGDLPRVPLLGGPEPRPGAGPGADSAGGQSQGDPFGDRPVESGAQRPLWRAEHPVGQRRLRHAARREDQERHPVPHFRARDGLLGVGWVRTPDPQQEKDRPVHWDPGRAAAGGLGPPDRRKWRHSLRREARGAGPGRALHSGPGHWELQRGNRTSGGAPPGLRLGPGPLLLDPEREQNAGLQALGKLGAAQDGLLLVGLPAGQGSPGRERAAAGIRSDRLHRGRAPDRAESGGPHCLPPVPHGSGVHEDDREVVSGGRAGHFLSLESSRRRPGGGLSGPKDDCELLQQQGHLAVSGRPLSLLLHPELRGPGRGRSRPLGPGLLGLERQSPPFGLLGEDHG</sequence>
<feature type="compositionally biased region" description="Low complexity" evidence="1">
    <location>
        <begin position="1043"/>
        <end position="1054"/>
    </location>
</feature>
<feature type="region of interest" description="Disordered" evidence="1">
    <location>
        <begin position="1031"/>
        <end position="1067"/>
    </location>
</feature>
<proteinExistence type="predicted"/>
<feature type="compositionally biased region" description="Basic and acidic residues" evidence="1">
    <location>
        <begin position="822"/>
        <end position="833"/>
    </location>
</feature>
<feature type="compositionally biased region" description="Low complexity" evidence="1">
    <location>
        <begin position="883"/>
        <end position="898"/>
    </location>
</feature>
<name>A0A9D5DGB7_9CRYT</name>
<accession>A0A9D5DGB7</accession>